<sequence length="787" mass="87178">MLHRTASSALTITRSQIRTAKYVREGIWARGDYGLYTMDDPRIFRPGLRRQYPYHKQLQWSKPYMCLRHGRAAPPGGAVHLAVVYRQFELAPAFYDFQRRLKCELPGAKVVAEAVDPNTNASTDSYFQIIRLNDGRTLWAASETEEVKNRLSELEAKRKEFQKAKEDQQHLKAQTADVVLDFRFQACPPKVDETAEWAMAIRHTVAAEAGLHKDQVQVTQSKEANQIIIATIPCADPGSAAVVAHGLLATDGACRLCLAVSEELAKTASGDAARELVERPELRVQVKMGGRGGEVQGRDVEQSEKRVALLPKKMTKEAQQSSVNLLEEVLLSELCQEVSSLLRQRLPQIVQAAQEHFHIRYEAAWPEPAEAAWTMYRLRTPRCAAALRRKATVSGTWLEGEMKLDTNFVHGAVTPEPKSGAILTPLFLSTTFIQESVEKYLEKGYSYSRTNNPTVTVLEEKLAKLENGFGASAFGTGMAATTSAISATMQAGDHCVISDCSYGGTNRSCREFFTPLNMEFTFVDFRDPENVKKAMKPNTKLVFSETPANPVLSLTDIEAVSKIAKDAGAKHVVDATFATPVICRPLDWGADMVIQSLTKYYEGHNIMTGGAVISKDQELHEKVKWVQNVHGNIINPFAAYIILQTSKTMHLRMRKQSENAMAIATFLEKHPKVTKVVYPGLASHPQKALADKYHRDGLHGGMLWFDIVGGSAAGTKLMNVCQRPWSLCENLGATESIITACAVMTHANMLKEDRLKVGITDGFIRVSCGIEDTADLIRALEVALEQV</sequence>
<proteinExistence type="predicted"/>
<dbReference type="Proteomes" id="UP001642464">
    <property type="component" value="Unassembled WGS sequence"/>
</dbReference>
<protein>
    <submittedName>
        <fullName evidence="4">Cystathionine gamma-lyase (Gamma-cystathionase) (Homocysteine gamma-lyase)</fullName>
    </submittedName>
</protein>
<dbReference type="EMBL" id="CAXAMM010028113">
    <property type="protein sequence ID" value="CAK9062189.1"/>
    <property type="molecule type" value="Genomic_DNA"/>
</dbReference>
<evidence type="ECO:0000313" key="5">
    <source>
        <dbReference type="Proteomes" id="UP001642464"/>
    </source>
</evidence>
<comment type="cofactor">
    <cofactor evidence="1">
        <name>pyridoxal 5'-phosphate</name>
        <dbReference type="ChEBI" id="CHEBI:597326"/>
    </cofactor>
</comment>
<dbReference type="InterPro" id="IPR015422">
    <property type="entry name" value="PyrdxlP-dep_Trfase_small"/>
</dbReference>
<evidence type="ECO:0000256" key="3">
    <source>
        <dbReference type="SAM" id="Coils"/>
    </source>
</evidence>
<keyword evidence="3" id="KW-0175">Coiled coil</keyword>
<dbReference type="SUPFAM" id="SSF53383">
    <property type="entry name" value="PLP-dependent transferases"/>
    <property type="match status" value="1"/>
</dbReference>
<dbReference type="PANTHER" id="PTHR11808:SF80">
    <property type="entry name" value="CYSTATHIONINE GAMMA-LYASE"/>
    <property type="match status" value="1"/>
</dbReference>
<dbReference type="PANTHER" id="PTHR11808">
    <property type="entry name" value="TRANS-SULFURATION ENZYME FAMILY MEMBER"/>
    <property type="match status" value="1"/>
</dbReference>
<dbReference type="InterPro" id="IPR015421">
    <property type="entry name" value="PyrdxlP-dep_Trfase_major"/>
</dbReference>
<name>A0ABP0NF61_9DINO</name>
<reference evidence="4 5" key="1">
    <citation type="submission" date="2024-02" db="EMBL/GenBank/DDBJ databases">
        <authorList>
            <person name="Chen Y."/>
            <person name="Shah S."/>
            <person name="Dougan E. K."/>
            <person name="Thang M."/>
            <person name="Chan C."/>
        </authorList>
    </citation>
    <scope>NUCLEOTIDE SEQUENCE [LARGE SCALE GENOMIC DNA]</scope>
</reference>
<accession>A0ABP0NF61</accession>
<evidence type="ECO:0000313" key="4">
    <source>
        <dbReference type="EMBL" id="CAK9062189.1"/>
    </source>
</evidence>
<evidence type="ECO:0000256" key="2">
    <source>
        <dbReference type="ARBA" id="ARBA00022898"/>
    </source>
</evidence>
<dbReference type="Gene3D" id="3.40.640.10">
    <property type="entry name" value="Type I PLP-dependent aspartate aminotransferase-like (Major domain)"/>
    <property type="match status" value="1"/>
</dbReference>
<dbReference type="InterPro" id="IPR000277">
    <property type="entry name" value="Cys/Met-Metab_PyrdxlP-dep_enz"/>
</dbReference>
<evidence type="ECO:0000256" key="1">
    <source>
        <dbReference type="ARBA" id="ARBA00001933"/>
    </source>
</evidence>
<comment type="caution">
    <text evidence="4">The sequence shown here is derived from an EMBL/GenBank/DDBJ whole genome shotgun (WGS) entry which is preliminary data.</text>
</comment>
<keyword evidence="5" id="KW-1185">Reference proteome</keyword>
<keyword evidence="2" id="KW-0663">Pyridoxal phosphate</keyword>
<dbReference type="Pfam" id="PF01053">
    <property type="entry name" value="Cys_Met_Meta_PP"/>
    <property type="match status" value="1"/>
</dbReference>
<feature type="coiled-coil region" evidence="3">
    <location>
        <begin position="144"/>
        <end position="174"/>
    </location>
</feature>
<organism evidence="4 5">
    <name type="scientific">Durusdinium trenchii</name>
    <dbReference type="NCBI Taxonomy" id="1381693"/>
    <lineage>
        <taxon>Eukaryota</taxon>
        <taxon>Sar</taxon>
        <taxon>Alveolata</taxon>
        <taxon>Dinophyceae</taxon>
        <taxon>Suessiales</taxon>
        <taxon>Symbiodiniaceae</taxon>
        <taxon>Durusdinium</taxon>
    </lineage>
</organism>
<gene>
    <name evidence="4" type="ORF">SCF082_LOCUS32447</name>
</gene>
<dbReference type="Gene3D" id="3.90.1150.10">
    <property type="entry name" value="Aspartate Aminotransferase, domain 1"/>
    <property type="match status" value="1"/>
</dbReference>
<dbReference type="CDD" id="cd00614">
    <property type="entry name" value="CGS_like"/>
    <property type="match status" value="1"/>
</dbReference>
<dbReference type="InterPro" id="IPR015424">
    <property type="entry name" value="PyrdxlP-dep_Trfase"/>
</dbReference>